<dbReference type="SUPFAM" id="SSF56112">
    <property type="entry name" value="Protein kinase-like (PK-like)"/>
    <property type="match status" value="1"/>
</dbReference>
<dbReference type="Gene3D" id="3.90.1200.10">
    <property type="match status" value="1"/>
</dbReference>
<reference evidence="2 3" key="1">
    <citation type="submission" date="2018-10" db="EMBL/GenBank/DDBJ databases">
        <title>Bacillus Keqinensis sp. nov., a moderately halophilic bacterium isolated from a saline-alkaline lake.</title>
        <authorList>
            <person name="Wang H."/>
        </authorList>
    </citation>
    <scope>NUCLEOTIDE SEQUENCE [LARGE SCALE GENOMIC DNA]</scope>
    <source>
        <strain evidence="2 3">KQ-3</strain>
    </source>
</reference>
<organism evidence="2 3">
    <name type="scientific">Alteribacter keqinensis</name>
    <dbReference type="NCBI Taxonomy" id="2483800"/>
    <lineage>
        <taxon>Bacteria</taxon>
        <taxon>Bacillati</taxon>
        <taxon>Bacillota</taxon>
        <taxon>Bacilli</taxon>
        <taxon>Bacillales</taxon>
        <taxon>Bacillaceae</taxon>
        <taxon>Alteribacter</taxon>
    </lineage>
</organism>
<dbReference type="Proteomes" id="UP000278746">
    <property type="component" value="Unassembled WGS sequence"/>
</dbReference>
<comment type="caution">
    <text evidence="2">The sequence shown here is derived from an EMBL/GenBank/DDBJ whole genome shotgun (WGS) entry which is preliminary data.</text>
</comment>
<dbReference type="Gene3D" id="3.30.200.20">
    <property type="entry name" value="Phosphorylase Kinase, domain 1"/>
    <property type="match status" value="1"/>
</dbReference>
<dbReference type="PANTHER" id="PTHR21310">
    <property type="entry name" value="AMINOGLYCOSIDE PHOSPHOTRANSFERASE-RELATED-RELATED"/>
    <property type="match status" value="1"/>
</dbReference>
<keyword evidence="3" id="KW-1185">Reference proteome</keyword>
<feature type="domain" description="Aminoglycoside phosphotransferase" evidence="1">
    <location>
        <begin position="71"/>
        <end position="297"/>
    </location>
</feature>
<evidence type="ECO:0000313" key="3">
    <source>
        <dbReference type="Proteomes" id="UP000278746"/>
    </source>
</evidence>
<protein>
    <submittedName>
        <fullName evidence="2">DUF1679 domain-containing protein</fullName>
    </submittedName>
</protein>
<evidence type="ECO:0000313" key="2">
    <source>
        <dbReference type="EMBL" id="RNA67917.1"/>
    </source>
</evidence>
<gene>
    <name evidence="2" type="ORF">EBO34_14550</name>
</gene>
<dbReference type="InterPro" id="IPR011009">
    <property type="entry name" value="Kinase-like_dom_sf"/>
</dbReference>
<evidence type="ECO:0000259" key="1">
    <source>
        <dbReference type="Pfam" id="PF01636"/>
    </source>
</evidence>
<sequence length="343" mass="39015">MRFILHICLSHTLQEARWKWPSCQKGHWWKSKRLPLRNNSVTKLWDGEQIVGEGAAADLIAAQFPGFIPVTVRKLDQGFDNTVHLVNGTYVFRFPRRQVATALLDTEARLLPELPTFEGIDIARPEFFGKPSHGYPWPFLGYKHIPGKQAYDLSEKERAHSARPLGEFLKKLHNVDVKPEWKVPEDYLHRTDIHKRLPKLHSYIQDIKGTGETALYQKLTGYVETIDTNGLTDSYKPTLVHGDLHIKNVLIDPKENLLKGIIDWGDVHKGDPAVDLSFAYSFLPPEARPAFFHAYGDVSQAVKVKAQFVSLCISTLLYLYGCDYKDYNLSHAASQSVTRALVI</sequence>
<accession>A0A3M7TRM5</accession>
<dbReference type="InterPro" id="IPR051678">
    <property type="entry name" value="AGP_Transferase"/>
</dbReference>
<dbReference type="AlphaFoldDB" id="A0A3M7TRM5"/>
<dbReference type="InterPro" id="IPR002575">
    <property type="entry name" value="Aminoglycoside_PTrfase"/>
</dbReference>
<dbReference type="Pfam" id="PF01636">
    <property type="entry name" value="APH"/>
    <property type="match status" value="1"/>
</dbReference>
<dbReference type="EMBL" id="RHIB01000002">
    <property type="protein sequence ID" value="RNA67917.1"/>
    <property type="molecule type" value="Genomic_DNA"/>
</dbReference>
<proteinExistence type="predicted"/>
<dbReference type="PANTHER" id="PTHR21310:SF42">
    <property type="entry name" value="BIFUNCTIONAL AAC_APH"/>
    <property type="match status" value="1"/>
</dbReference>
<name>A0A3M7TRM5_9BACI</name>
<dbReference type="OrthoDB" id="3806873at2"/>